<dbReference type="InterPro" id="IPR011990">
    <property type="entry name" value="TPR-like_helical_dom_sf"/>
</dbReference>
<evidence type="ECO:0000256" key="4">
    <source>
        <dbReference type="ARBA" id="ARBA00022679"/>
    </source>
</evidence>
<reference evidence="11 12" key="1">
    <citation type="submission" date="2015-09" db="EMBL/GenBank/DDBJ databases">
        <authorList>
            <consortium name="Pathogen Informatics"/>
        </authorList>
    </citation>
    <scope>NUCLEOTIDE SEQUENCE [LARGE SCALE GENOMIC DNA]</scope>
    <source>
        <strain evidence="11 12">2789STDY5834899</strain>
    </source>
</reference>
<keyword evidence="9" id="KW-0732">Signal</keyword>
<protein>
    <recommendedName>
        <fullName evidence="2">histidine kinase</fullName>
        <ecNumber evidence="2">2.7.13.3</ecNumber>
    </recommendedName>
</protein>
<dbReference type="PANTHER" id="PTHR43711:SF26">
    <property type="entry name" value="SENSOR HISTIDINE KINASE RCSC"/>
    <property type="match status" value="1"/>
</dbReference>
<proteinExistence type="predicted"/>
<dbReference type="Gene3D" id="1.25.40.10">
    <property type="entry name" value="Tetratricopeptide repeat domain"/>
    <property type="match status" value="1"/>
</dbReference>
<dbReference type="CDD" id="cd00075">
    <property type="entry name" value="HATPase"/>
    <property type="match status" value="1"/>
</dbReference>
<dbReference type="InterPro" id="IPR036890">
    <property type="entry name" value="HATPase_C_sf"/>
</dbReference>
<dbReference type="SUPFAM" id="SSF47384">
    <property type="entry name" value="Homodimeric domain of signal transducing histidine kinase"/>
    <property type="match status" value="1"/>
</dbReference>
<keyword evidence="4 11" id="KW-0808">Transferase</keyword>
<name>A0A174R100_BACT4</name>
<dbReference type="PANTHER" id="PTHR43711">
    <property type="entry name" value="TWO-COMPONENT HISTIDINE KINASE"/>
    <property type="match status" value="1"/>
</dbReference>
<evidence type="ECO:0000256" key="9">
    <source>
        <dbReference type="SAM" id="SignalP"/>
    </source>
</evidence>
<dbReference type="AlphaFoldDB" id="A0A174R100"/>
<accession>A0A174R100</accession>
<dbReference type="CDD" id="cd00082">
    <property type="entry name" value="HisKA"/>
    <property type="match status" value="1"/>
</dbReference>
<feature type="coiled-coil region" evidence="7">
    <location>
        <begin position="396"/>
        <end position="456"/>
    </location>
</feature>
<keyword evidence="6" id="KW-0902">Two-component regulatory system</keyword>
<keyword evidence="5 11" id="KW-0418">Kinase</keyword>
<dbReference type="InterPro" id="IPR005467">
    <property type="entry name" value="His_kinase_dom"/>
</dbReference>
<dbReference type="EMBL" id="CZAP01000012">
    <property type="protein sequence ID" value="CUP77627.1"/>
    <property type="molecule type" value="Genomic_DNA"/>
</dbReference>
<dbReference type="SUPFAM" id="SSF55874">
    <property type="entry name" value="ATPase domain of HSP90 chaperone/DNA topoisomerase II/histidine kinase"/>
    <property type="match status" value="1"/>
</dbReference>
<evidence type="ECO:0000256" key="7">
    <source>
        <dbReference type="SAM" id="Coils"/>
    </source>
</evidence>
<gene>
    <name evidence="11" type="primary">luxQ_10</name>
    <name evidence="11" type="ORF">ERS852511_03178</name>
</gene>
<dbReference type="GO" id="GO:0000155">
    <property type="term" value="F:phosphorelay sensor kinase activity"/>
    <property type="evidence" value="ECO:0007669"/>
    <property type="project" value="InterPro"/>
</dbReference>
<dbReference type="PRINTS" id="PR00344">
    <property type="entry name" value="BCTRLSENSOR"/>
</dbReference>
<feature type="transmembrane region" description="Helical" evidence="8">
    <location>
        <begin position="413"/>
        <end position="431"/>
    </location>
</feature>
<keyword evidence="7" id="KW-0175">Coiled coil</keyword>
<dbReference type="Pfam" id="PF00512">
    <property type="entry name" value="HisKA"/>
    <property type="match status" value="1"/>
</dbReference>
<organism evidence="11 12">
    <name type="scientific">Bacteroides thetaiotaomicron</name>
    <dbReference type="NCBI Taxonomy" id="818"/>
    <lineage>
        <taxon>Bacteria</taxon>
        <taxon>Pseudomonadati</taxon>
        <taxon>Bacteroidota</taxon>
        <taxon>Bacteroidia</taxon>
        <taxon>Bacteroidales</taxon>
        <taxon>Bacteroidaceae</taxon>
        <taxon>Bacteroides</taxon>
    </lineage>
</organism>
<keyword evidence="8" id="KW-0472">Membrane</keyword>
<feature type="chain" id="PRO_5008031505" description="histidine kinase" evidence="9">
    <location>
        <begin position="28"/>
        <end position="685"/>
    </location>
</feature>
<keyword evidence="3" id="KW-0597">Phosphoprotein</keyword>
<feature type="signal peptide" evidence="9">
    <location>
        <begin position="1"/>
        <end position="27"/>
    </location>
</feature>
<dbReference type="InterPro" id="IPR003594">
    <property type="entry name" value="HATPase_dom"/>
</dbReference>
<dbReference type="Gene3D" id="3.30.565.10">
    <property type="entry name" value="Histidine kinase-like ATPase, C-terminal domain"/>
    <property type="match status" value="1"/>
</dbReference>
<dbReference type="InterPro" id="IPR003661">
    <property type="entry name" value="HisK_dim/P_dom"/>
</dbReference>
<dbReference type="PROSITE" id="PS50109">
    <property type="entry name" value="HIS_KIN"/>
    <property type="match status" value="1"/>
</dbReference>
<evidence type="ECO:0000256" key="6">
    <source>
        <dbReference type="ARBA" id="ARBA00023012"/>
    </source>
</evidence>
<dbReference type="SMART" id="SM00388">
    <property type="entry name" value="HisKA"/>
    <property type="match status" value="1"/>
</dbReference>
<evidence type="ECO:0000313" key="12">
    <source>
        <dbReference type="Proteomes" id="UP000095576"/>
    </source>
</evidence>
<dbReference type="RefSeq" id="WP_055300321.1">
    <property type="nucleotide sequence ID" value="NZ_CZAP01000012.1"/>
</dbReference>
<evidence type="ECO:0000313" key="11">
    <source>
        <dbReference type="EMBL" id="CUP77627.1"/>
    </source>
</evidence>
<dbReference type="InterPro" id="IPR036097">
    <property type="entry name" value="HisK_dim/P_sf"/>
</dbReference>
<dbReference type="Gene3D" id="1.10.287.130">
    <property type="match status" value="1"/>
</dbReference>
<feature type="domain" description="Histidine kinase" evidence="10">
    <location>
        <begin position="473"/>
        <end position="685"/>
    </location>
</feature>
<keyword evidence="8" id="KW-1133">Transmembrane helix</keyword>
<dbReference type="EC" id="2.7.13.3" evidence="2"/>
<evidence type="ECO:0000256" key="1">
    <source>
        <dbReference type="ARBA" id="ARBA00000085"/>
    </source>
</evidence>
<dbReference type="SUPFAM" id="SSF48452">
    <property type="entry name" value="TPR-like"/>
    <property type="match status" value="1"/>
</dbReference>
<sequence>MTNNLITRRIRYMLLIGILLSAFSAMKASTLPASVDSLQTLLKNDTDARQRAIIYIHLADIYVDSINIAPVYWDKALTEAAKAKDEYMMKLALDMLIQRYSPKDKEKVEKYISFARQNLPEEHNTLFRYYLYCYNIWAEMRKNNSLETIEQELNKLKSESRGPMTPEAQIQWEYLTGVSLDYSAILTHSYNDISKAIPYVERALTNLSVYPFQDKIHFETLCRYELADLYTSTEDKRAPDEIKKMIELHKQWNNLNTTFDRQFLDESHYYMAKYAQMIFMKDIISNEEIKKYYQKYIQLARKKKIINTTYETSARYYKTMGEYKKAIAYLDSAIVQGRFKPVNLVSIYSIKADLYYELNDFKNAYLTLKESIKYQMSDKSQKKEEQMAEMQTRFDVNKLELEKSKLSNRNKQIALAATFALLLAVIGWSTYQRIMVKRLKKIHRELMIANEEVRKQSIKATESEKMKTAFLNSICHEIRTPLNSIAGFSELIFDESLDTATRQEFRQLIQSNSVALASLMDNMLELSQLVSSEQPLPVEFTDIYRLCVEEMAKLKETLHNPNIECIITGDKDEATAPTNAFYLSRVIGNLLSNSAKFTESGTITVTCNIEKEKRQLVISVTDTGIGIPADRQEWVFERFTKVDDFKPGTGLGLYICRIIIQRLGGQIRIDTGYTSGCKMVVTLPV</sequence>
<dbReference type="SMART" id="SM00387">
    <property type="entry name" value="HATPase_c"/>
    <property type="match status" value="1"/>
</dbReference>
<evidence type="ECO:0000259" key="10">
    <source>
        <dbReference type="PROSITE" id="PS50109"/>
    </source>
</evidence>
<dbReference type="InterPro" id="IPR050736">
    <property type="entry name" value="Sensor_HK_Regulatory"/>
</dbReference>
<evidence type="ECO:0000256" key="2">
    <source>
        <dbReference type="ARBA" id="ARBA00012438"/>
    </source>
</evidence>
<dbReference type="Proteomes" id="UP000095576">
    <property type="component" value="Unassembled WGS sequence"/>
</dbReference>
<evidence type="ECO:0000256" key="8">
    <source>
        <dbReference type="SAM" id="Phobius"/>
    </source>
</evidence>
<evidence type="ECO:0000256" key="3">
    <source>
        <dbReference type="ARBA" id="ARBA00022553"/>
    </source>
</evidence>
<dbReference type="InterPro" id="IPR004358">
    <property type="entry name" value="Sig_transdc_His_kin-like_C"/>
</dbReference>
<dbReference type="Pfam" id="PF02518">
    <property type="entry name" value="HATPase_c"/>
    <property type="match status" value="1"/>
</dbReference>
<comment type="catalytic activity">
    <reaction evidence="1">
        <text>ATP + protein L-histidine = ADP + protein N-phospho-L-histidine.</text>
        <dbReference type="EC" id="2.7.13.3"/>
    </reaction>
</comment>
<keyword evidence="8" id="KW-0812">Transmembrane</keyword>
<evidence type="ECO:0000256" key="5">
    <source>
        <dbReference type="ARBA" id="ARBA00022777"/>
    </source>
</evidence>